<name>A0A7U2EWY7_PHANO</name>
<evidence type="ECO:0000313" key="1">
    <source>
        <dbReference type="EMBL" id="QRC94554.1"/>
    </source>
</evidence>
<reference evidence="2" key="1">
    <citation type="journal article" date="2021" name="BMC Genomics">
        <title>Chromosome-level genome assembly and manually-curated proteome of model necrotroph Parastagonospora nodorum Sn15 reveals a genome-wide trove of candidate effector homologs, and redundancy of virulence-related functions within an accessory chromosome.</title>
        <authorList>
            <person name="Bertazzoni S."/>
            <person name="Jones D.A.B."/>
            <person name="Phan H.T."/>
            <person name="Tan K.-C."/>
            <person name="Hane J.K."/>
        </authorList>
    </citation>
    <scope>NUCLEOTIDE SEQUENCE [LARGE SCALE GENOMIC DNA]</scope>
    <source>
        <strain evidence="2">SN15 / ATCC MYA-4574 / FGSC 10173)</strain>
    </source>
</reference>
<dbReference type="VEuPathDB" id="FungiDB:JI435_077870"/>
<feature type="non-terminal residue" evidence="1">
    <location>
        <position position="65"/>
    </location>
</feature>
<accession>A0A7U2EWY7</accession>
<gene>
    <name evidence="1" type="ORF">JI435_077870</name>
</gene>
<dbReference type="AlphaFoldDB" id="A0A7U2EWY7"/>
<proteinExistence type="predicted"/>
<protein>
    <submittedName>
        <fullName evidence="1">Uncharacterized protein</fullName>
    </submittedName>
</protein>
<dbReference type="EMBL" id="CP069026">
    <property type="protein sequence ID" value="QRC94554.1"/>
    <property type="molecule type" value="Genomic_DNA"/>
</dbReference>
<organism evidence="1 2">
    <name type="scientific">Phaeosphaeria nodorum (strain SN15 / ATCC MYA-4574 / FGSC 10173)</name>
    <name type="common">Glume blotch fungus</name>
    <name type="synonym">Parastagonospora nodorum</name>
    <dbReference type="NCBI Taxonomy" id="321614"/>
    <lineage>
        <taxon>Eukaryota</taxon>
        <taxon>Fungi</taxon>
        <taxon>Dikarya</taxon>
        <taxon>Ascomycota</taxon>
        <taxon>Pezizomycotina</taxon>
        <taxon>Dothideomycetes</taxon>
        <taxon>Pleosporomycetidae</taxon>
        <taxon>Pleosporales</taxon>
        <taxon>Pleosporineae</taxon>
        <taxon>Phaeosphaeriaceae</taxon>
        <taxon>Parastagonospora</taxon>
    </lineage>
</organism>
<sequence>PSMTKLVDSTRHQQRQVRRWGLPTLYDVQVAPQVLCVHAIHKSTFPYNKPSQYLHRLSSMHYKPV</sequence>
<keyword evidence="2" id="KW-1185">Reference proteome</keyword>
<dbReference type="Proteomes" id="UP000663193">
    <property type="component" value="Chromosome 4"/>
</dbReference>
<evidence type="ECO:0000313" key="2">
    <source>
        <dbReference type="Proteomes" id="UP000663193"/>
    </source>
</evidence>